<dbReference type="InterPro" id="IPR036264">
    <property type="entry name" value="Bact_exopeptidase_dim_dom"/>
</dbReference>
<dbReference type="InterPro" id="IPR011650">
    <property type="entry name" value="Peptidase_M20_dimer"/>
</dbReference>
<dbReference type="AlphaFoldDB" id="A0A4P7N9G3"/>
<dbReference type="Pfam" id="PF01546">
    <property type="entry name" value="Peptidase_M20"/>
    <property type="match status" value="1"/>
</dbReference>
<organism evidence="4 5">
    <name type="scientific">Pyricularia oryzae</name>
    <name type="common">Rice blast fungus</name>
    <name type="synonym">Magnaporthe oryzae</name>
    <dbReference type="NCBI Taxonomy" id="318829"/>
    <lineage>
        <taxon>Eukaryota</taxon>
        <taxon>Fungi</taxon>
        <taxon>Dikarya</taxon>
        <taxon>Ascomycota</taxon>
        <taxon>Pezizomycotina</taxon>
        <taxon>Sordariomycetes</taxon>
        <taxon>Sordariomycetidae</taxon>
        <taxon>Magnaporthales</taxon>
        <taxon>Pyriculariaceae</taxon>
        <taxon>Pyricularia</taxon>
    </lineage>
</organism>
<proteinExistence type="inferred from homology"/>
<dbReference type="EMBL" id="CP034206">
    <property type="protein sequence ID" value="QBZ59348.1"/>
    <property type="molecule type" value="Genomic_DNA"/>
</dbReference>
<evidence type="ECO:0000256" key="1">
    <source>
        <dbReference type="ARBA" id="ARBA00006247"/>
    </source>
</evidence>
<dbReference type="Gene3D" id="3.30.70.360">
    <property type="match status" value="1"/>
</dbReference>
<dbReference type="SUPFAM" id="SSF53187">
    <property type="entry name" value="Zn-dependent exopeptidases"/>
    <property type="match status" value="1"/>
</dbReference>
<comment type="similarity">
    <text evidence="1">Belongs to the peptidase M20A family.</text>
</comment>
<dbReference type="SUPFAM" id="SSF55031">
    <property type="entry name" value="Bacterial exopeptidase dimerisation domain"/>
    <property type="match status" value="1"/>
</dbReference>
<dbReference type="InterPro" id="IPR010158">
    <property type="entry name" value="Amidase_Cbmase"/>
</dbReference>
<dbReference type="PANTHER" id="PTHR32494:SF5">
    <property type="entry name" value="ALLANTOATE AMIDOHYDROLASE"/>
    <property type="match status" value="1"/>
</dbReference>
<dbReference type="Gene3D" id="3.40.630.10">
    <property type="entry name" value="Zn peptidases"/>
    <property type="match status" value="1"/>
</dbReference>
<evidence type="ECO:0000259" key="3">
    <source>
        <dbReference type="Pfam" id="PF07687"/>
    </source>
</evidence>
<accession>A0A4P7N9G3</accession>
<gene>
    <name evidence="4" type="ORF">PoMZ_04309</name>
</gene>
<sequence length="519" mass="56847">MSVVYRYRPRALCVGLTPCSTARSRPSQVSTAWKCRFGPSRHFHASPCRSRILKLSKMSKDEIASLKVNQERMMKTLHDTCAWGTGKRWGSGPTETGMSRLALSDSDKQVRDWFVETVKDLGCTVKVDSMGNIFASRQCRPGYHWATTFAGSHLDTQPTGGRYDGILGIMAGIEMLRVLKENKIETNFPVGVVNWTNEEGARFPVSMVASGAWAEVFDLDQAHNLQEVGDGKATMRSELQRIGYLGEIPSSFASVPMAAHFELHIEQGPILEANNLKIGVVQGVQAYRWFTVEINGRDAHTGTTPFSARADAMLLASRFIVHSHALATSHGALASTGIVELEPGSVNTIPGHVRVSLDIRAPQDSTLDALEADLKRDFDLLSKGIDPPGSKSQLLAGATPGRNDAFSITWKTDSVSEATKFHPDCIETVRASAMSVLEARGLENPQGLIRDMTSGAGHDTVFASRRCPASMIFVPCRDGVSHNPEEYTSPEDCALGADVLLQSILRYDLLRSERERTRL</sequence>
<dbReference type="NCBIfam" id="TIGR01879">
    <property type="entry name" value="hydantase"/>
    <property type="match status" value="1"/>
</dbReference>
<dbReference type="Pfam" id="PF07687">
    <property type="entry name" value="M20_dimer"/>
    <property type="match status" value="1"/>
</dbReference>
<reference evidence="4 5" key="1">
    <citation type="journal article" date="2019" name="Mol. Biol. Evol.">
        <title>Blast fungal genomes show frequent chromosomal changes, gene gains and losses, and effector gene turnover.</title>
        <authorList>
            <person name="Gomez Luciano L.B."/>
            <person name="Jason Tsai I."/>
            <person name="Chuma I."/>
            <person name="Tosa Y."/>
            <person name="Chen Y.H."/>
            <person name="Li J.Y."/>
            <person name="Li M.Y."/>
            <person name="Jade Lu M.Y."/>
            <person name="Nakayashiki H."/>
            <person name="Li W.H."/>
        </authorList>
    </citation>
    <scope>NUCLEOTIDE SEQUENCE [LARGE SCALE GENOMIC DNA]</scope>
    <source>
        <strain evidence="4">MZ5-1-6</strain>
    </source>
</reference>
<evidence type="ECO:0000313" key="5">
    <source>
        <dbReference type="Proteomes" id="UP000294847"/>
    </source>
</evidence>
<name>A0A4P7N9G3_PYROR</name>
<evidence type="ECO:0000256" key="2">
    <source>
        <dbReference type="ARBA" id="ARBA00022801"/>
    </source>
</evidence>
<dbReference type="InterPro" id="IPR002933">
    <property type="entry name" value="Peptidase_M20"/>
</dbReference>
<feature type="domain" description="Peptidase M20 dimerisation" evidence="3">
    <location>
        <begin position="288"/>
        <end position="377"/>
    </location>
</feature>
<dbReference type="GO" id="GO:0016813">
    <property type="term" value="F:hydrolase activity, acting on carbon-nitrogen (but not peptide) bonds, in linear amidines"/>
    <property type="evidence" value="ECO:0007669"/>
    <property type="project" value="InterPro"/>
</dbReference>
<dbReference type="PANTHER" id="PTHR32494">
    <property type="entry name" value="ALLANTOATE DEIMINASE-RELATED"/>
    <property type="match status" value="1"/>
</dbReference>
<dbReference type="VEuPathDB" id="FungiDB:M_BR32_EuGene_00048541"/>
<dbReference type="Proteomes" id="UP000294847">
    <property type="component" value="Chromosome 3"/>
</dbReference>
<dbReference type="CDD" id="cd03884">
    <property type="entry name" value="M20_bAS"/>
    <property type="match status" value="1"/>
</dbReference>
<evidence type="ECO:0000313" key="4">
    <source>
        <dbReference type="EMBL" id="QBZ59348.1"/>
    </source>
</evidence>
<keyword evidence="2" id="KW-0378">Hydrolase</keyword>
<protein>
    <recommendedName>
        <fullName evidence="3">Peptidase M20 dimerisation domain-containing protein</fullName>
    </recommendedName>
</protein>